<dbReference type="Proteomes" id="UP000616885">
    <property type="component" value="Unassembled WGS sequence"/>
</dbReference>
<dbReference type="EMBL" id="CDPU01000016">
    <property type="protein sequence ID" value="CEO50028.1"/>
    <property type="molecule type" value="Genomic_DNA"/>
</dbReference>
<feature type="region of interest" description="Disordered" evidence="1">
    <location>
        <begin position="1"/>
        <end position="49"/>
    </location>
</feature>
<dbReference type="EMBL" id="JADCTT010000006">
    <property type="protein sequence ID" value="KAF9750416.1"/>
    <property type="molecule type" value="Genomic_DNA"/>
</dbReference>
<reference evidence="3" key="2">
    <citation type="submission" date="2020-10" db="EMBL/GenBank/DDBJ databases">
        <title>High-Quality Genome Resource of Clonostachys rosea strain S41 by Oxford Nanopore Long-Read Sequencing.</title>
        <authorList>
            <person name="Wang H."/>
        </authorList>
    </citation>
    <scope>NUCLEOTIDE SEQUENCE</scope>
    <source>
        <strain evidence="3">S41</strain>
    </source>
</reference>
<dbReference type="PANTHER" id="PTHR37014">
    <property type="entry name" value="EXPRESSION LETHALITY PROTEIN HEL10, PUTATIVE (AFU_ORTHOLOGUE AFUA_1G06580)-RELATED"/>
    <property type="match status" value="1"/>
</dbReference>
<dbReference type="AlphaFoldDB" id="A0A0B7JY38"/>
<organism evidence="2">
    <name type="scientific">Bionectria ochroleuca</name>
    <name type="common">Gliocladium roseum</name>
    <dbReference type="NCBI Taxonomy" id="29856"/>
    <lineage>
        <taxon>Eukaryota</taxon>
        <taxon>Fungi</taxon>
        <taxon>Dikarya</taxon>
        <taxon>Ascomycota</taxon>
        <taxon>Pezizomycotina</taxon>
        <taxon>Sordariomycetes</taxon>
        <taxon>Hypocreomycetidae</taxon>
        <taxon>Hypocreales</taxon>
        <taxon>Bionectriaceae</taxon>
        <taxon>Clonostachys</taxon>
    </lineage>
</organism>
<accession>A0A0B7JY38</accession>
<feature type="compositionally biased region" description="Polar residues" evidence="1">
    <location>
        <begin position="1"/>
        <end position="13"/>
    </location>
</feature>
<evidence type="ECO:0000313" key="3">
    <source>
        <dbReference type="EMBL" id="KAF9750416.1"/>
    </source>
</evidence>
<dbReference type="PANTHER" id="PTHR37014:SF10">
    <property type="entry name" value="RICH PROTEIN MS8, PUTATIVE (AFU_ORTHOLOGUE AFUA_7G05650)-RELATED"/>
    <property type="match status" value="1"/>
</dbReference>
<name>A0A0B7JY38_BIOOC</name>
<gene>
    <name evidence="2" type="ORF">BN869_000006085_1</name>
    <name evidence="3" type="ORF">IM811_014636</name>
</gene>
<sequence>MSNQSYYGFTNYHNAPRQPQHVQYHASPSNQPGNVQGRHEPATVPDGERGLGATIVGGGAGGWAARKAGKGVLGSLASAAAGAVGANLLEKQLKKIRNKKQRK</sequence>
<protein>
    <recommendedName>
        <fullName evidence="4">Glycine zipper 2TM domain-containing protein</fullName>
    </recommendedName>
</protein>
<evidence type="ECO:0000256" key="1">
    <source>
        <dbReference type="SAM" id="MobiDB-lite"/>
    </source>
</evidence>
<evidence type="ECO:0000313" key="2">
    <source>
        <dbReference type="EMBL" id="CEO50028.1"/>
    </source>
</evidence>
<proteinExistence type="predicted"/>
<reference evidence="2" key="1">
    <citation type="submission" date="2015-01" db="EMBL/GenBank/DDBJ databases">
        <authorList>
            <person name="Durling Mikael"/>
        </authorList>
    </citation>
    <scope>NUCLEOTIDE SEQUENCE</scope>
</reference>
<evidence type="ECO:0008006" key="4">
    <source>
        <dbReference type="Google" id="ProtNLM"/>
    </source>
</evidence>
<feature type="compositionally biased region" description="Basic and acidic residues" evidence="1">
    <location>
        <begin position="37"/>
        <end position="49"/>
    </location>
</feature>